<evidence type="ECO:0000313" key="3">
    <source>
        <dbReference type="Proteomes" id="UP000003844"/>
    </source>
</evidence>
<accession>H2BQL5</accession>
<dbReference type="EMBL" id="JH594605">
    <property type="protein sequence ID" value="EHQ04184.1"/>
    <property type="molecule type" value="Genomic_DNA"/>
</dbReference>
<proteinExistence type="predicted"/>
<evidence type="ECO:0000313" key="2">
    <source>
        <dbReference type="EMBL" id="EHQ04184.1"/>
    </source>
</evidence>
<sequence length="128" mass="14565">MDKNNLEIFKKMKEAISFYLDLIATSLEILGVLIIVTGILLSFGKYLFKMQASKERSFSIIRKDLGRSIILGLEVLIGADIIGTIIYNMTMEKILSLAMIIVIRTFLSFALEIEIDGEFPWKRGKKKD</sequence>
<feature type="transmembrane region" description="Helical" evidence="1">
    <location>
        <begin position="29"/>
        <end position="48"/>
    </location>
</feature>
<keyword evidence="1" id="KW-1133">Transmembrane helix</keyword>
<protein>
    <recommendedName>
        <fullName evidence="4">DUF1622 domain-containing protein</fullName>
    </recommendedName>
</protein>
<dbReference type="HOGENOM" id="CLU_136765_0_0_10"/>
<feature type="transmembrane region" description="Helical" evidence="1">
    <location>
        <begin position="69"/>
        <end position="88"/>
    </location>
</feature>
<evidence type="ECO:0000256" key="1">
    <source>
        <dbReference type="SAM" id="Phobius"/>
    </source>
</evidence>
<dbReference type="AlphaFoldDB" id="H2BQL5"/>
<dbReference type="Proteomes" id="UP000003844">
    <property type="component" value="Unassembled WGS sequence"/>
</dbReference>
<dbReference type="eggNOG" id="COG4828">
    <property type="taxonomic scope" value="Bacteria"/>
</dbReference>
<keyword evidence="1" id="KW-0472">Membrane</keyword>
<organism evidence="2 3">
    <name type="scientific">Gillisia limnaea (strain DSM 15749 / LMG 21470 / R-8282)</name>
    <dbReference type="NCBI Taxonomy" id="865937"/>
    <lineage>
        <taxon>Bacteria</taxon>
        <taxon>Pseudomonadati</taxon>
        <taxon>Bacteroidota</taxon>
        <taxon>Flavobacteriia</taxon>
        <taxon>Flavobacteriales</taxon>
        <taxon>Flavobacteriaceae</taxon>
        <taxon>Gillisia</taxon>
    </lineage>
</organism>
<dbReference type="STRING" id="865937.Gilli_0026"/>
<gene>
    <name evidence="2" type="ORF">Gilli_0026</name>
</gene>
<dbReference type="PANTHER" id="PTHR38468">
    <property type="entry name" value="SLL0939 PROTEIN"/>
    <property type="match status" value="1"/>
</dbReference>
<dbReference type="InterPro" id="IPR012427">
    <property type="entry name" value="DUF1622"/>
</dbReference>
<name>H2BQL5_GILLR</name>
<keyword evidence="1" id="KW-0812">Transmembrane</keyword>
<evidence type="ECO:0008006" key="4">
    <source>
        <dbReference type="Google" id="ProtNLM"/>
    </source>
</evidence>
<reference evidence="3" key="1">
    <citation type="journal article" date="2012" name="Stand. Genomic Sci.">
        <title>Genome sequence of the Antarctic rhodopsins-containing flavobacterium Gillisia limnaea type strain (R-8282(T)).</title>
        <authorList>
            <person name="Riedel T."/>
            <person name="Held B."/>
            <person name="Nolan M."/>
            <person name="Lucas S."/>
            <person name="Lapidus A."/>
            <person name="Tice H."/>
            <person name="Del Rio T.G."/>
            <person name="Cheng J.F."/>
            <person name="Han C."/>
            <person name="Tapia R."/>
            <person name="Goodwin L.A."/>
            <person name="Pitluck S."/>
            <person name="Liolios K."/>
            <person name="Mavromatis K."/>
            <person name="Pagani I."/>
            <person name="Ivanova N."/>
            <person name="Mikhailova N."/>
            <person name="Pati A."/>
            <person name="Chen A."/>
            <person name="Palaniappan K."/>
            <person name="Land M."/>
            <person name="Rohde M."/>
            <person name="Tindall B.J."/>
            <person name="Detter J.C."/>
            <person name="Goker M."/>
            <person name="Bristow J."/>
            <person name="Eisen J.A."/>
            <person name="Markowitz V."/>
            <person name="Hugenholtz P."/>
            <person name="Kyrpides N.C."/>
            <person name="Klenk H.P."/>
            <person name="Woyke T."/>
        </authorList>
    </citation>
    <scope>NUCLEOTIDE SEQUENCE [LARGE SCALE GENOMIC DNA]</scope>
    <source>
        <strain evidence="3">DSM 15749 / LMG 21470 / R-8282</strain>
    </source>
</reference>
<dbReference type="Pfam" id="PF07784">
    <property type="entry name" value="DUF1622"/>
    <property type="match status" value="1"/>
</dbReference>
<dbReference type="PANTHER" id="PTHR38468:SF1">
    <property type="entry name" value="SLL0939 PROTEIN"/>
    <property type="match status" value="1"/>
</dbReference>
<keyword evidence="3" id="KW-1185">Reference proteome</keyword>